<comment type="caution">
    <text evidence="15">Lacks conserved residue(s) required for the propagation of feature annotation.</text>
</comment>
<keyword evidence="12 15" id="KW-1015">Disulfide bond</keyword>
<feature type="domain" description="EGF-like" evidence="16">
    <location>
        <begin position="41"/>
        <end position="75"/>
    </location>
</feature>
<dbReference type="Pfam" id="PF12662">
    <property type="entry name" value="cEGF"/>
    <property type="match status" value="1"/>
</dbReference>
<keyword evidence="11" id="KW-0472">Membrane</keyword>
<evidence type="ECO:0000256" key="7">
    <source>
        <dbReference type="ARBA" id="ARBA00022692"/>
    </source>
</evidence>
<evidence type="ECO:0000256" key="14">
    <source>
        <dbReference type="ARBA" id="ARBA00023180"/>
    </source>
</evidence>
<feature type="domain" description="EGF-like" evidence="16">
    <location>
        <begin position="313"/>
        <end position="349"/>
    </location>
</feature>
<dbReference type="PROSITE" id="PS50026">
    <property type="entry name" value="EGF_3"/>
    <property type="match status" value="3"/>
</dbReference>
<keyword evidence="7" id="KW-0812">Transmembrane</keyword>
<evidence type="ECO:0000259" key="16">
    <source>
        <dbReference type="PROSITE" id="PS50026"/>
    </source>
</evidence>
<dbReference type="PROSITE" id="PS01186">
    <property type="entry name" value="EGF_2"/>
    <property type="match status" value="5"/>
</dbReference>
<dbReference type="Pfam" id="PF00008">
    <property type="entry name" value="EGF"/>
    <property type="match status" value="1"/>
</dbReference>
<reference evidence="17 18" key="1">
    <citation type="submission" date="2020-06" db="EMBL/GenBank/DDBJ databases">
        <authorList>
            <person name="Li R."/>
            <person name="Bekaert M."/>
        </authorList>
    </citation>
    <scope>NUCLEOTIDE SEQUENCE [LARGE SCALE GENOMIC DNA]</scope>
    <source>
        <strain evidence="18">wild</strain>
    </source>
</reference>
<evidence type="ECO:0000256" key="1">
    <source>
        <dbReference type="ARBA" id="ARBA00004479"/>
    </source>
</evidence>
<evidence type="ECO:0000256" key="5">
    <source>
        <dbReference type="ARBA" id="ARBA00022536"/>
    </source>
</evidence>
<evidence type="ECO:0000313" key="18">
    <source>
        <dbReference type="Proteomes" id="UP000507470"/>
    </source>
</evidence>
<dbReference type="PANTHER" id="PTHR24050:SF27">
    <property type="entry name" value="FIBRILLIN-1"/>
    <property type="match status" value="1"/>
</dbReference>
<evidence type="ECO:0000313" key="17">
    <source>
        <dbReference type="EMBL" id="CAC5419912.1"/>
    </source>
</evidence>
<keyword evidence="14" id="KW-0325">Glycoprotein</keyword>
<dbReference type="PANTHER" id="PTHR24050">
    <property type="entry name" value="PA14 DOMAIN-CONTAINING PROTEIN"/>
    <property type="match status" value="1"/>
</dbReference>
<keyword evidence="8" id="KW-0732">Signal</keyword>
<keyword evidence="9" id="KW-0677">Repeat</keyword>
<sequence length="1139" mass="125367">MYVFLNNSNTFNLYRTRSSTTYYGTCYNSFCCSGYTGSSCSQAICNGITSCPNGGTCASPNACVCAPGFGGSQCSDINECQTGTDNCQQNCTNTHGSFTCSCESGYIMNSDGATCTAICNGITSCPNGGTCASPNACVCAPGFGGSQCSDINECQTGTDNCQQNCTNTHGSFTCSCESGYIMNSDGATCTDIDECLDINGGCSEYCRNLNGSYECYCKKGLHLESDSKTCIDIDECSSNNGECDHVCKNDHAVFRCECYQGFGLDENGKSCNDNNECLGSNKCSQSCNNTIGSYVCSCDPEYQLESDGFTCTDIDDCLGIECFNKGRCVDFPGSYTCKCEEGFEGEHCEFDINECLYLNGGCQDQCLNTNGSFQCQCRDNTVLEENGVSCRGDSSQPTIFQTYKIARRLLPRGCAFTNLMSCQGAGNGLEIKLSSTDSWYRLNTNMSIQYTYGIVFAEVDNFSIPVSLSGLIVVIKTGKFELITGSVRYQETEGTQMSDMHDDNCMFFSTTPKDIYDFVSSGSFLGTVFERLKNKLPSWLQFSKSGVGLLSVTDLKTNVVYGNSIDTINECTGSPVFNDRLYSVFIFGTDMAINIYGNRIHVPGPLQGNKFCIIVDICQNTGGTVFLMLPQESRNLLDDVEMLKDMTNNGVRFRPRGIGLSFLQGVNVHYKTSELKLWNGDELFQYRIFQSANLWLGTDIEYKSESEYFDLEVTGQTDVFFAVPSISSLFLDVFLEEWNGLIQFKDFTATPTVRIPMFGKVFEITFNGLMMASLNVYVSIGGYEDRIWCGNGANPPGVFVTFLLDVNPFRNIPIVGDWIFRAGFRVRAFVTTEEKLSAETQIDIVNDISQMKNMVEKYRILINAFVNNITGIISSTSEDAISQILTSISELEAILTKRLAGISDLQFVLSEVKQMWKRYITLKEHTAVLQDELEFHTGGFAANLSHLIESETKGIGRNIDVTISKITTKVSSLLKGYTGFGVQFTGVVSLFSLDFSTMTIELVIGAKSLGQCSKFRKVYELLQGESAFRVLASTSIPIKLGYFLSYIKHRSLSIAIGDGKFVAHVQIGVSILGMKASGDLLISNNGLFVALEGNIWDIFLARVEMSAELGQKWHDLTFSVKGKTVGSVRRTRYDNWKRF</sequence>
<dbReference type="GO" id="GO:0006897">
    <property type="term" value="P:endocytosis"/>
    <property type="evidence" value="ECO:0007669"/>
    <property type="project" value="UniProtKB-KW"/>
</dbReference>
<keyword evidence="4" id="KW-0272">Extracellular matrix</keyword>
<evidence type="ECO:0000256" key="13">
    <source>
        <dbReference type="ARBA" id="ARBA00023170"/>
    </source>
</evidence>
<dbReference type="FunFam" id="2.10.25.10:FF:000038">
    <property type="entry name" value="Fibrillin 2"/>
    <property type="match status" value="1"/>
</dbReference>
<dbReference type="SMART" id="SM00181">
    <property type="entry name" value="EGF"/>
    <property type="match status" value="9"/>
</dbReference>
<dbReference type="GO" id="GO:0016020">
    <property type="term" value="C:membrane"/>
    <property type="evidence" value="ECO:0007669"/>
    <property type="project" value="UniProtKB-SubCell"/>
</dbReference>
<dbReference type="FunFam" id="2.10.25.10:FF:000240">
    <property type="entry name" value="Vitamin K-dependent protein S"/>
    <property type="match status" value="2"/>
</dbReference>
<dbReference type="InterPro" id="IPR049883">
    <property type="entry name" value="NOTCH1_EGF-like"/>
</dbReference>
<evidence type="ECO:0000256" key="8">
    <source>
        <dbReference type="ARBA" id="ARBA00022729"/>
    </source>
</evidence>
<evidence type="ECO:0000256" key="10">
    <source>
        <dbReference type="ARBA" id="ARBA00022989"/>
    </source>
</evidence>
<dbReference type="PROSITE" id="PS00022">
    <property type="entry name" value="EGF_1"/>
    <property type="match status" value="3"/>
</dbReference>
<feature type="domain" description="EGF-like" evidence="16">
    <location>
        <begin position="116"/>
        <end position="149"/>
    </location>
</feature>
<dbReference type="InterPro" id="IPR000742">
    <property type="entry name" value="EGF"/>
</dbReference>
<feature type="disulfide bond" evidence="15">
    <location>
        <begin position="139"/>
        <end position="148"/>
    </location>
</feature>
<evidence type="ECO:0000256" key="3">
    <source>
        <dbReference type="ARBA" id="ARBA00006127"/>
    </source>
</evidence>
<dbReference type="SMART" id="SM00179">
    <property type="entry name" value="EGF_CA"/>
    <property type="match status" value="7"/>
</dbReference>
<dbReference type="Gene3D" id="2.10.25.10">
    <property type="entry name" value="Laminin"/>
    <property type="match status" value="8"/>
</dbReference>
<accession>A0A6J8EJI2</accession>
<protein>
    <submittedName>
        <fullName evidence="17">Fibulin-1,Fibulin-5,Fibrillin-1</fullName>
    </submittedName>
</protein>
<dbReference type="CDD" id="cd00054">
    <property type="entry name" value="EGF_CA"/>
    <property type="match status" value="3"/>
</dbReference>
<evidence type="ECO:0000256" key="6">
    <source>
        <dbReference type="ARBA" id="ARBA00022583"/>
    </source>
</evidence>
<comment type="similarity">
    <text evidence="3">Belongs to the fibulin family.</text>
</comment>
<dbReference type="Proteomes" id="UP000507470">
    <property type="component" value="Unassembled WGS sequence"/>
</dbReference>
<dbReference type="EMBL" id="CACVKT020009063">
    <property type="protein sequence ID" value="CAC5419912.1"/>
    <property type="molecule type" value="Genomic_DNA"/>
</dbReference>
<dbReference type="GO" id="GO:0005509">
    <property type="term" value="F:calcium ion binding"/>
    <property type="evidence" value="ECO:0007669"/>
    <property type="project" value="InterPro"/>
</dbReference>
<dbReference type="PROSITE" id="PS01187">
    <property type="entry name" value="EGF_CA"/>
    <property type="match status" value="3"/>
</dbReference>
<feature type="disulfide bond" evidence="15">
    <location>
        <begin position="339"/>
        <end position="348"/>
    </location>
</feature>
<keyword evidence="5 15" id="KW-0245">EGF-like domain</keyword>
<evidence type="ECO:0000256" key="9">
    <source>
        <dbReference type="ARBA" id="ARBA00022737"/>
    </source>
</evidence>
<keyword evidence="18" id="KW-1185">Reference proteome</keyword>
<evidence type="ECO:0000256" key="4">
    <source>
        <dbReference type="ARBA" id="ARBA00022530"/>
    </source>
</evidence>
<organism evidence="17 18">
    <name type="scientific">Mytilus coruscus</name>
    <name type="common">Sea mussel</name>
    <dbReference type="NCBI Taxonomy" id="42192"/>
    <lineage>
        <taxon>Eukaryota</taxon>
        <taxon>Metazoa</taxon>
        <taxon>Spiralia</taxon>
        <taxon>Lophotrochozoa</taxon>
        <taxon>Mollusca</taxon>
        <taxon>Bivalvia</taxon>
        <taxon>Autobranchia</taxon>
        <taxon>Pteriomorphia</taxon>
        <taxon>Mytilida</taxon>
        <taxon>Mytiloidea</taxon>
        <taxon>Mytilidae</taxon>
        <taxon>Mytilinae</taxon>
        <taxon>Mytilus</taxon>
    </lineage>
</organism>
<dbReference type="InterPro" id="IPR009030">
    <property type="entry name" value="Growth_fac_rcpt_cys_sf"/>
</dbReference>
<dbReference type="InterPro" id="IPR001881">
    <property type="entry name" value="EGF-like_Ca-bd_dom"/>
</dbReference>
<dbReference type="OrthoDB" id="6144292at2759"/>
<proteinExistence type="inferred from homology"/>
<keyword evidence="4" id="KW-0964">Secreted</keyword>
<gene>
    <name evidence="17" type="ORF">MCOR_52193</name>
</gene>
<keyword evidence="13" id="KW-0675">Receptor</keyword>
<dbReference type="AlphaFoldDB" id="A0A6J8EJI2"/>
<dbReference type="SUPFAM" id="SSF57196">
    <property type="entry name" value="EGF/Laminin"/>
    <property type="match status" value="4"/>
</dbReference>
<comment type="subcellular location">
    <subcellularLocation>
        <location evidence="1">Membrane</location>
        <topology evidence="1">Single-pass type I membrane protein</topology>
    </subcellularLocation>
    <subcellularLocation>
        <location evidence="2">Secreted</location>
        <location evidence="2">Extracellular space</location>
        <location evidence="2">Extracellular matrix</location>
    </subcellularLocation>
</comment>
<dbReference type="Pfam" id="PF07645">
    <property type="entry name" value="EGF_CA"/>
    <property type="match status" value="4"/>
</dbReference>
<keyword evidence="6" id="KW-0254">Endocytosis</keyword>
<name>A0A6J8EJI2_MYTCO</name>
<dbReference type="FunFam" id="2.10.25.10:FF:000009">
    <property type="entry name" value="Low-density lipoprotein receptor isoform 1"/>
    <property type="match status" value="1"/>
</dbReference>
<evidence type="ECO:0000256" key="15">
    <source>
        <dbReference type="PROSITE-ProRule" id="PRU00076"/>
    </source>
</evidence>
<dbReference type="InterPro" id="IPR018097">
    <property type="entry name" value="EGF_Ca-bd_CS"/>
</dbReference>
<evidence type="ECO:0000256" key="11">
    <source>
        <dbReference type="ARBA" id="ARBA00023136"/>
    </source>
</evidence>
<dbReference type="InterPro" id="IPR052235">
    <property type="entry name" value="Nephronectin_domain"/>
</dbReference>
<dbReference type="SUPFAM" id="SSF57184">
    <property type="entry name" value="Growth factor receptor domain"/>
    <property type="match status" value="1"/>
</dbReference>
<feature type="disulfide bond" evidence="15">
    <location>
        <begin position="65"/>
        <end position="74"/>
    </location>
</feature>
<keyword evidence="10" id="KW-1133">Transmembrane helix</keyword>
<evidence type="ECO:0000256" key="12">
    <source>
        <dbReference type="ARBA" id="ARBA00023157"/>
    </source>
</evidence>
<evidence type="ECO:0000256" key="2">
    <source>
        <dbReference type="ARBA" id="ARBA00004498"/>
    </source>
</evidence>
<dbReference type="InterPro" id="IPR026823">
    <property type="entry name" value="cEGF"/>
</dbReference>
<dbReference type="InterPro" id="IPR000152">
    <property type="entry name" value="EGF-type_Asp/Asn_hydroxyl_site"/>
</dbReference>
<dbReference type="PROSITE" id="PS00010">
    <property type="entry name" value="ASX_HYDROXYL"/>
    <property type="match status" value="3"/>
</dbReference>